<feature type="region of interest" description="Disordered" evidence="6">
    <location>
        <begin position="77"/>
        <end position="98"/>
    </location>
</feature>
<keyword evidence="4" id="KW-0234">DNA repair</keyword>
<reference evidence="7" key="1">
    <citation type="journal article" date="2020" name="Stud. Mycol.">
        <title>101 Dothideomycetes genomes: a test case for predicting lifestyles and emergence of pathogens.</title>
        <authorList>
            <person name="Haridas S."/>
            <person name="Albert R."/>
            <person name="Binder M."/>
            <person name="Bloem J."/>
            <person name="Labutti K."/>
            <person name="Salamov A."/>
            <person name="Andreopoulos B."/>
            <person name="Baker S."/>
            <person name="Barry K."/>
            <person name="Bills G."/>
            <person name="Bluhm B."/>
            <person name="Cannon C."/>
            <person name="Castanera R."/>
            <person name="Culley D."/>
            <person name="Daum C."/>
            <person name="Ezra D."/>
            <person name="Gonzalez J."/>
            <person name="Henrissat B."/>
            <person name="Kuo A."/>
            <person name="Liang C."/>
            <person name="Lipzen A."/>
            <person name="Lutzoni F."/>
            <person name="Magnuson J."/>
            <person name="Mondo S."/>
            <person name="Nolan M."/>
            <person name="Ohm R."/>
            <person name="Pangilinan J."/>
            <person name="Park H.-J."/>
            <person name="Ramirez L."/>
            <person name="Alfaro M."/>
            <person name="Sun H."/>
            <person name="Tritt A."/>
            <person name="Yoshinaga Y."/>
            <person name="Zwiers L.-H."/>
            <person name="Turgeon B."/>
            <person name="Goodwin S."/>
            <person name="Spatafora J."/>
            <person name="Crous P."/>
            <person name="Grigoriev I."/>
        </authorList>
    </citation>
    <scope>NUCLEOTIDE SEQUENCE</scope>
    <source>
        <strain evidence="7">ATCC 74209</strain>
    </source>
</reference>
<feature type="region of interest" description="Disordered" evidence="6">
    <location>
        <begin position="248"/>
        <end position="280"/>
    </location>
</feature>
<proteinExistence type="inferred from homology"/>
<dbReference type="EMBL" id="ML993858">
    <property type="protein sequence ID" value="KAF2205302.1"/>
    <property type="molecule type" value="Genomic_DNA"/>
</dbReference>
<sequence>MDDDENLFDQDVPIFSAVSSSARQLYSLLRCIGFADKANVQISDEGLRFSVDETSVMEGFVFLDKSLFTTYAYRAPPASSHTHDSNHSQGSDDEDSSNPTFQISLPSLLETLQIFGLTDQQSTSRAPWSHSTYQTATATAFAPNTIGFNNLCRLYYSTLGAPLTVILTESTIRTTCDLTTYEPQYIEDIPFSRQSIVLKIIMRASWLFDAVTELASTNPEHLTLIAREVKGRSIFALAASGPLGSATVQFNKNPSSTSTSTSYQNTRHTSTVPDDHQPPDPHLLETFQLSYPHSTLRYTYKFSLIQKAARAMAVATKVSVRGDDQGVLSLQFMIEGEGGNVSFVEFHFVPLAKEEHEDGYEEEGDGQDRMHIPHNMHALPLRFHIHFVSQATKPASKAAEYPAI</sequence>
<comment type="subcellular location">
    <subcellularLocation>
        <location evidence="1">Nucleus</location>
    </subcellularLocation>
</comment>
<comment type="similarity">
    <text evidence="2">Belongs to the rad1 family.</text>
</comment>
<keyword evidence="5" id="KW-0539">Nucleus</keyword>
<dbReference type="GO" id="GO:0006281">
    <property type="term" value="P:DNA repair"/>
    <property type="evidence" value="ECO:0007669"/>
    <property type="project" value="UniProtKB-KW"/>
</dbReference>
<keyword evidence="3" id="KW-0227">DNA damage</keyword>
<evidence type="ECO:0000313" key="7">
    <source>
        <dbReference type="EMBL" id="KAF2205302.1"/>
    </source>
</evidence>
<evidence type="ECO:0000256" key="3">
    <source>
        <dbReference type="ARBA" id="ARBA00022763"/>
    </source>
</evidence>
<dbReference type="InterPro" id="IPR003021">
    <property type="entry name" value="Rad1_Rec1_Rad17"/>
</dbReference>
<organism evidence="7 8">
    <name type="scientific">Delitschia confertaspora ATCC 74209</name>
    <dbReference type="NCBI Taxonomy" id="1513339"/>
    <lineage>
        <taxon>Eukaryota</taxon>
        <taxon>Fungi</taxon>
        <taxon>Dikarya</taxon>
        <taxon>Ascomycota</taxon>
        <taxon>Pezizomycotina</taxon>
        <taxon>Dothideomycetes</taxon>
        <taxon>Pleosporomycetidae</taxon>
        <taxon>Pleosporales</taxon>
        <taxon>Delitschiaceae</taxon>
        <taxon>Delitschia</taxon>
    </lineage>
</organism>
<dbReference type="FunFam" id="3.70.10.10:FF:000014">
    <property type="entry name" value="DNA repair protein Rad1, putative"/>
    <property type="match status" value="1"/>
</dbReference>
<feature type="compositionally biased region" description="Polar residues" evidence="6">
    <location>
        <begin position="263"/>
        <end position="272"/>
    </location>
</feature>
<dbReference type="AlphaFoldDB" id="A0A9P4JXF2"/>
<dbReference type="GO" id="GO:0030896">
    <property type="term" value="C:checkpoint clamp complex"/>
    <property type="evidence" value="ECO:0007669"/>
    <property type="project" value="TreeGrafter"/>
</dbReference>
<dbReference type="PANTHER" id="PTHR10870">
    <property type="entry name" value="CELL CYCLE CHECKPOINT PROTEIN RAD1"/>
    <property type="match status" value="1"/>
</dbReference>
<dbReference type="SUPFAM" id="SSF55979">
    <property type="entry name" value="DNA clamp"/>
    <property type="match status" value="1"/>
</dbReference>
<dbReference type="PRINTS" id="PR01245">
    <property type="entry name" value="RAD1REC1"/>
</dbReference>
<dbReference type="GO" id="GO:0000077">
    <property type="term" value="P:DNA damage checkpoint signaling"/>
    <property type="evidence" value="ECO:0007669"/>
    <property type="project" value="InterPro"/>
</dbReference>
<evidence type="ECO:0000256" key="5">
    <source>
        <dbReference type="ARBA" id="ARBA00023242"/>
    </source>
</evidence>
<evidence type="ECO:0000256" key="4">
    <source>
        <dbReference type="ARBA" id="ARBA00023204"/>
    </source>
</evidence>
<evidence type="ECO:0000256" key="2">
    <source>
        <dbReference type="ARBA" id="ARBA00010991"/>
    </source>
</evidence>
<keyword evidence="8" id="KW-1185">Reference proteome</keyword>
<name>A0A9P4JXF2_9PLEO</name>
<comment type="caution">
    <text evidence="7">The sequence shown here is derived from an EMBL/GenBank/DDBJ whole genome shotgun (WGS) entry which is preliminary data.</text>
</comment>
<accession>A0A9P4JXF2</accession>
<dbReference type="InterPro" id="IPR046938">
    <property type="entry name" value="DNA_clamp_sf"/>
</dbReference>
<gene>
    <name evidence="7" type="ORF">GQ43DRAFT_487158</name>
</gene>
<evidence type="ECO:0000256" key="6">
    <source>
        <dbReference type="SAM" id="MobiDB-lite"/>
    </source>
</evidence>
<dbReference type="Gene3D" id="3.70.10.10">
    <property type="match status" value="1"/>
</dbReference>
<dbReference type="OrthoDB" id="337581at2759"/>
<protein>
    <submittedName>
        <fullName evidence="7">Rad1-domain-containing protein</fullName>
    </submittedName>
</protein>
<dbReference type="Pfam" id="PF02144">
    <property type="entry name" value="Rad1"/>
    <property type="match status" value="1"/>
</dbReference>
<evidence type="ECO:0000313" key="8">
    <source>
        <dbReference type="Proteomes" id="UP000799536"/>
    </source>
</evidence>
<evidence type="ECO:0000256" key="1">
    <source>
        <dbReference type="ARBA" id="ARBA00004123"/>
    </source>
</evidence>
<dbReference type="PANTHER" id="PTHR10870:SF0">
    <property type="entry name" value="CELL CYCLE CHECKPOINT PROTEIN RAD1"/>
    <property type="match status" value="1"/>
</dbReference>
<dbReference type="Proteomes" id="UP000799536">
    <property type="component" value="Unassembled WGS sequence"/>
</dbReference>